<dbReference type="AlphaFoldDB" id="A0A0A7ENI3"/>
<reference evidence="1 2" key="1">
    <citation type="submission" date="2014-11" db="EMBL/GenBank/DDBJ databases">
        <title>Complete Genome Sequence of Pseudoalteromonas sp. Strain OCN003 Isolated from Kaneohe Bay, Oahu, Hawaii.</title>
        <authorList>
            <person name="Beurmann S."/>
            <person name="Videau P."/>
            <person name="Ushijima B."/>
            <person name="Smith A.M."/>
            <person name="Aeby G.S."/>
            <person name="Callahan S.M."/>
            <person name="Belcaid M."/>
        </authorList>
    </citation>
    <scope>NUCLEOTIDE SEQUENCE [LARGE SCALE GENOMIC DNA]</scope>
    <source>
        <strain evidence="1 2">OCN003</strain>
    </source>
</reference>
<protein>
    <submittedName>
        <fullName evidence="1">Uncharacterized protein</fullName>
    </submittedName>
</protein>
<evidence type="ECO:0000313" key="2">
    <source>
        <dbReference type="Proteomes" id="UP000030341"/>
    </source>
</evidence>
<proteinExistence type="predicted"/>
<accession>A0A0A7ENI3</accession>
<name>A0A0A7ENI3_9GAMM</name>
<dbReference type="Proteomes" id="UP000030341">
    <property type="component" value="Chromosome 2"/>
</dbReference>
<gene>
    <name evidence="1" type="ORF">OM33_21310</name>
</gene>
<organism evidence="1 2">
    <name type="scientific">Pseudoalteromonas piratica</name>
    <dbReference type="NCBI Taxonomy" id="1348114"/>
    <lineage>
        <taxon>Bacteria</taxon>
        <taxon>Pseudomonadati</taxon>
        <taxon>Pseudomonadota</taxon>
        <taxon>Gammaproteobacteria</taxon>
        <taxon>Alteromonadales</taxon>
        <taxon>Pseudoalteromonadaceae</taxon>
        <taxon>Pseudoalteromonas</taxon>
    </lineage>
</organism>
<sequence length="65" mass="7337">MVVTLKSVNAYCALYAFFKPNHPRALKSSCLPLKADKLNYLYVASIGNKPINRQFFVVIKKCNSV</sequence>
<dbReference type="HOGENOM" id="CLU_2846610_0_0_6"/>
<dbReference type="EMBL" id="CP009889">
    <property type="protein sequence ID" value="AIY67547.1"/>
    <property type="molecule type" value="Genomic_DNA"/>
</dbReference>
<keyword evidence="2" id="KW-1185">Reference proteome</keyword>
<dbReference type="KEGG" id="pseo:OM33_21310"/>
<evidence type="ECO:0000313" key="1">
    <source>
        <dbReference type="EMBL" id="AIY67547.1"/>
    </source>
</evidence>